<gene>
    <name evidence="2" type="ORF">HX845_22800</name>
</gene>
<organism evidence="2 3">
    <name type="scientific">Pseudomonas gingeri</name>
    <dbReference type="NCBI Taxonomy" id="117681"/>
    <lineage>
        <taxon>Bacteria</taxon>
        <taxon>Pseudomonadati</taxon>
        <taxon>Pseudomonadota</taxon>
        <taxon>Gammaproteobacteria</taxon>
        <taxon>Pseudomonadales</taxon>
        <taxon>Pseudomonadaceae</taxon>
        <taxon>Pseudomonas</taxon>
    </lineage>
</organism>
<reference evidence="2 3" key="1">
    <citation type="submission" date="2020-04" db="EMBL/GenBank/DDBJ databases">
        <title>Molecular characterization of pseudomonads from Agaricus bisporus reveal novel blotch 2 pathogens in Western Europe.</title>
        <authorList>
            <person name="Taparia T."/>
            <person name="Krijger M."/>
            <person name="Haynes E."/>
            <person name="Elpinstone J.G."/>
            <person name="Noble R."/>
            <person name="Van Der Wolf J."/>
        </authorList>
    </citation>
    <scope>NUCLEOTIDE SEQUENCE [LARGE SCALE GENOMIC DNA]</scope>
    <source>
        <strain evidence="2 3">IPO3738</strain>
    </source>
</reference>
<evidence type="ECO:0000259" key="1">
    <source>
        <dbReference type="Pfam" id="PF09509"/>
    </source>
</evidence>
<proteinExistence type="predicted"/>
<dbReference type="AlphaFoldDB" id="A0A7Y7Y2F6"/>
<dbReference type="EMBL" id="JACAQE010000008">
    <property type="protein sequence ID" value="NWC16505.1"/>
    <property type="molecule type" value="Genomic_DNA"/>
</dbReference>
<feature type="domain" description="Conserved hypothetical protein CHP02391" evidence="1">
    <location>
        <begin position="140"/>
        <end position="259"/>
    </location>
</feature>
<protein>
    <submittedName>
        <fullName evidence="2">TIGR02391 family protein</fullName>
    </submittedName>
</protein>
<dbReference type="InterPro" id="IPR012654">
    <property type="entry name" value="CHP02391"/>
</dbReference>
<dbReference type="Proteomes" id="UP000517547">
    <property type="component" value="Unassembled WGS sequence"/>
</dbReference>
<evidence type="ECO:0000313" key="2">
    <source>
        <dbReference type="EMBL" id="NWC16505.1"/>
    </source>
</evidence>
<dbReference type="NCBIfam" id="TIGR02391">
    <property type="entry name" value="hypoth_ymh"/>
    <property type="match status" value="1"/>
</dbReference>
<name>A0A7Y7Y2F6_9PSED</name>
<accession>A0A7Y7Y2F6</accession>
<sequence>MTRLPCFDSAQLEAVCKVLGETDKGLKGGEIERLLGEMGMLDSGPLTKWKRIYNALADAQHKHRVGNHLIMLINRAMAPAKYINDSELFDYRRDALNVALAFAGYAVNESGKVVHTTRETTIRGARARAGHLRALLENRATHAEVLKYCKAELLEENYFHAVLEAVKGIAERIRHMSGLGGDGAELVGQALSTKKPIIAINSLKTDTEMSEQKGIATLLVGVFGAIRNPTAHAPKVVWAMPEQDAIDVLGILSYVHRKLDNATKCS</sequence>
<evidence type="ECO:0000313" key="3">
    <source>
        <dbReference type="Proteomes" id="UP000517547"/>
    </source>
</evidence>
<comment type="caution">
    <text evidence="2">The sequence shown here is derived from an EMBL/GenBank/DDBJ whole genome shotgun (WGS) entry which is preliminary data.</text>
</comment>
<dbReference type="RefSeq" id="WP_083875258.1">
    <property type="nucleotide sequence ID" value="NZ_JACAQE010000008.1"/>
</dbReference>
<dbReference type="Pfam" id="PF09509">
    <property type="entry name" value="Hypoth_Ymh"/>
    <property type="match status" value="1"/>
</dbReference>